<evidence type="ECO:0000313" key="1">
    <source>
        <dbReference type="EMBL" id="SHJ46509.1"/>
    </source>
</evidence>
<protein>
    <recommendedName>
        <fullName evidence="3">Cytochrome c family protein</fullName>
    </recommendedName>
</protein>
<dbReference type="Proteomes" id="UP000184510">
    <property type="component" value="Unassembled WGS sequence"/>
</dbReference>
<dbReference type="AlphaFoldDB" id="A0A1M6JIH8"/>
<dbReference type="EMBL" id="FQYR01000003">
    <property type="protein sequence ID" value="SHJ46509.1"/>
    <property type="molecule type" value="Genomic_DNA"/>
</dbReference>
<gene>
    <name evidence="1" type="ORF">SAMN02745181_2134</name>
</gene>
<sequence>MIGAGALTLLADDQSTEAVQMPTYPASCDTSTLPNGYVYPDITSTMPYDRHSLETGTKTDAKVADDCGVFETQKQFDLFSWATFVALNWPADDQGNPKGDSISAHPDAPRVWETYLSPTQIFKADGSTPDAWGTPEHKHEDGKPKRVLLATSKKTHRPHVLDEVNEAFFNNETPLPPIVDLNKEYVRYEIRINKAEYEYILSNKLYNQEGQANFLKVVGNQISFPSGQSGATPQFGAMELKVAWKKLTDDEVTSKKFYTIKPEVYHPYSKKYTHGHHYGLVGMHIMVRTKDASEWVWATFEHVDNAPRVDLRGNGTRKVDYDPSKEYNFWSQDKGKASIAGFSDASYAAMLKAQKTNEAAGKPAADYSQEKADRIPSQITQVITSNNDVIDSTWTNSLNAEMQKKLKGTVWENYRLISTQWPVDSGTGRAGNPAPISLGNPVMETYMQVNGSCMNCHAGATFGPLNSDGVQTNMANFSFMLQRAHKSSTSTTKNDSNE</sequence>
<keyword evidence="2" id="KW-1185">Reference proteome</keyword>
<evidence type="ECO:0000313" key="2">
    <source>
        <dbReference type="Proteomes" id="UP000184510"/>
    </source>
</evidence>
<evidence type="ECO:0008006" key="3">
    <source>
        <dbReference type="Google" id="ProtNLM"/>
    </source>
</evidence>
<dbReference type="STRING" id="1123071.SAMN02745181_2134"/>
<proteinExistence type="predicted"/>
<organism evidence="1 2">
    <name type="scientific">Rubritalea squalenifaciens DSM 18772</name>
    <dbReference type="NCBI Taxonomy" id="1123071"/>
    <lineage>
        <taxon>Bacteria</taxon>
        <taxon>Pseudomonadati</taxon>
        <taxon>Verrucomicrobiota</taxon>
        <taxon>Verrucomicrobiia</taxon>
        <taxon>Verrucomicrobiales</taxon>
        <taxon>Rubritaleaceae</taxon>
        <taxon>Rubritalea</taxon>
    </lineage>
</organism>
<dbReference type="InParanoid" id="A0A1M6JIH8"/>
<name>A0A1M6JIH8_9BACT</name>
<reference evidence="1 2" key="1">
    <citation type="submission" date="2016-11" db="EMBL/GenBank/DDBJ databases">
        <authorList>
            <person name="Jaros S."/>
            <person name="Januszkiewicz K."/>
            <person name="Wedrychowicz H."/>
        </authorList>
    </citation>
    <scope>NUCLEOTIDE SEQUENCE [LARGE SCALE GENOMIC DNA]</scope>
    <source>
        <strain evidence="1 2">DSM 18772</strain>
    </source>
</reference>
<accession>A0A1M6JIH8</accession>